<accession>A0A1H7TGD8</accession>
<dbReference type="OrthoDB" id="1149281at2"/>
<protein>
    <submittedName>
        <fullName evidence="2">Uncharacterized protein</fullName>
    </submittedName>
</protein>
<feature type="chain" id="PRO_5011536783" evidence="1">
    <location>
        <begin position="19"/>
        <end position="253"/>
    </location>
</feature>
<gene>
    <name evidence="2" type="ORF">SAMN04487910_3410</name>
</gene>
<dbReference type="AlphaFoldDB" id="A0A1H7TGD8"/>
<evidence type="ECO:0000313" key="2">
    <source>
        <dbReference type="EMBL" id="SEL83474.1"/>
    </source>
</evidence>
<organism evidence="2 3">
    <name type="scientific">Aquimarina amphilecti</name>
    <dbReference type="NCBI Taxonomy" id="1038014"/>
    <lineage>
        <taxon>Bacteria</taxon>
        <taxon>Pseudomonadati</taxon>
        <taxon>Bacteroidota</taxon>
        <taxon>Flavobacteriia</taxon>
        <taxon>Flavobacteriales</taxon>
        <taxon>Flavobacteriaceae</taxon>
        <taxon>Aquimarina</taxon>
    </lineage>
</organism>
<evidence type="ECO:0000313" key="3">
    <source>
        <dbReference type="Proteomes" id="UP000198521"/>
    </source>
</evidence>
<reference evidence="2 3" key="1">
    <citation type="submission" date="2016-10" db="EMBL/GenBank/DDBJ databases">
        <authorList>
            <person name="de Groot N.N."/>
        </authorList>
    </citation>
    <scope>NUCLEOTIDE SEQUENCE [LARGE SCALE GENOMIC DNA]</scope>
    <source>
        <strain evidence="2 3">DSM 25232</strain>
    </source>
</reference>
<feature type="signal peptide" evidence="1">
    <location>
        <begin position="1"/>
        <end position="18"/>
    </location>
</feature>
<keyword evidence="3" id="KW-1185">Reference proteome</keyword>
<name>A0A1H7TGD8_AQUAM</name>
<evidence type="ECO:0000256" key="1">
    <source>
        <dbReference type="SAM" id="SignalP"/>
    </source>
</evidence>
<dbReference type="STRING" id="1038014.SAMN04487910_3410"/>
<proteinExistence type="predicted"/>
<dbReference type="RefSeq" id="WP_091410678.1">
    <property type="nucleotide sequence ID" value="NZ_FOAB01000006.1"/>
</dbReference>
<dbReference type="EMBL" id="FOAB01000006">
    <property type="protein sequence ID" value="SEL83474.1"/>
    <property type="molecule type" value="Genomic_DNA"/>
</dbReference>
<dbReference type="Proteomes" id="UP000198521">
    <property type="component" value="Unassembled WGS sequence"/>
</dbReference>
<sequence>MRVFLLFSFLFCSLTSFGQTRTIHVFVALCDNVNQGIVPVPQKIGNGQDPKNNLYWGAGYGVKTFFKVKTKDWQLVRTIAPKDFHVLERLLFKHVSKDVYMLADAYDGAEIKQSIEHFLRSSNGQIPAQIKEKDKILNFGGGADLLAYVGHDGLMDFNVNITYKESVSKPKDVMILACYSKSYFSPEIEKANANPVLWTTHLMAPEAYTLKAAIDGWMRNESGKQIDERAAQSYHKYQKCGIRGARNLFTTGF</sequence>
<keyword evidence="1" id="KW-0732">Signal</keyword>